<comment type="caution">
    <text evidence="21">The sequence shown here is derived from an EMBL/GenBank/DDBJ whole genome shotgun (WGS) entry which is preliminary data.</text>
</comment>
<feature type="compositionally biased region" description="Polar residues" evidence="18">
    <location>
        <begin position="157"/>
        <end position="166"/>
    </location>
</feature>
<dbReference type="GO" id="GO:0005721">
    <property type="term" value="C:pericentric heterochromatin"/>
    <property type="evidence" value="ECO:0007669"/>
    <property type="project" value="TreeGrafter"/>
</dbReference>
<feature type="compositionally biased region" description="Basic and acidic residues" evidence="18">
    <location>
        <begin position="122"/>
        <end position="146"/>
    </location>
</feature>
<dbReference type="PROSITE" id="PS51194">
    <property type="entry name" value="HELICASE_CTER"/>
    <property type="match status" value="1"/>
</dbReference>
<dbReference type="CDD" id="cd18793">
    <property type="entry name" value="SF2_C_SNF"/>
    <property type="match status" value="1"/>
</dbReference>
<feature type="region of interest" description="Disordered" evidence="18">
    <location>
        <begin position="122"/>
        <end position="186"/>
    </location>
</feature>
<comment type="subcellular location">
    <subcellularLocation>
        <location evidence="1">Nucleus</location>
    </subcellularLocation>
</comment>
<name>A0A9N9EZ18_9GLOM</name>
<evidence type="ECO:0000259" key="19">
    <source>
        <dbReference type="PROSITE" id="PS51192"/>
    </source>
</evidence>
<reference evidence="21" key="1">
    <citation type="submission" date="2021-06" db="EMBL/GenBank/DDBJ databases">
        <authorList>
            <person name="Kallberg Y."/>
            <person name="Tangrot J."/>
            <person name="Rosling A."/>
        </authorList>
    </citation>
    <scope>NUCLEOTIDE SEQUENCE</scope>
    <source>
        <strain evidence="21">CL551</strain>
    </source>
</reference>
<dbReference type="PANTHER" id="PTHR47161:SF1">
    <property type="entry name" value="LYMPHOID-SPECIFIC HELICASE"/>
    <property type="match status" value="1"/>
</dbReference>
<dbReference type="InterPro" id="IPR027417">
    <property type="entry name" value="P-loop_NTPase"/>
</dbReference>
<evidence type="ECO:0000256" key="3">
    <source>
        <dbReference type="ARBA" id="ARBA00022473"/>
    </source>
</evidence>
<dbReference type="InterPro" id="IPR000330">
    <property type="entry name" value="SNF2_N"/>
</dbReference>
<keyword evidence="9" id="KW-0347">Helicase</keyword>
<dbReference type="EMBL" id="CAJVPV010001483">
    <property type="protein sequence ID" value="CAG8498707.1"/>
    <property type="molecule type" value="Genomic_DNA"/>
</dbReference>
<keyword evidence="10" id="KW-0067">ATP-binding</keyword>
<dbReference type="InterPro" id="IPR014001">
    <property type="entry name" value="Helicase_ATP-bd"/>
</dbReference>
<evidence type="ECO:0000256" key="7">
    <source>
        <dbReference type="ARBA" id="ARBA00022776"/>
    </source>
</evidence>
<dbReference type="GO" id="GO:0004386">
    <property type="term" value="F:helicase activity"/>
    <property type="evidence" value="ECO:0007669"/>
    <property type="project" value="UniProtKB-KW"/>
</dbReference>
<feature type="region of interest" description="Disordered" evidence="18">
    <location>
        <begin position="202"/>
        <end position="240"/>
    </location>
</feature>
<keyword evidence="14" id="KW-0539">Nucleus</keyword>
<dbReference type="SMART" id="SM00487">
    <property type="entry name" value="DEXDc"/>
    <property type="match status" value="1"/>
</dbReference>
<sequence>CKFLHDTDYSSSEQVKKNLKMHSIKNDFAEVLTPPLDKDSPSFMSTDSSVHTPTDEPMVTEGIKEDGTKLIENEKENLKVLKEKAVADYDALVDKQRVQRLKFLLEKSSMYAQFLATKMERQQQEQRERAQAEETRRVHAKEKVEKIAAGPTRRSSRVNTKSTNADPSIKQVATKKKSGAVKKRKANDADYRISDYLEDLNKRRKNSDSSPTPVKKDEITVNADDDELPNPTVDTAPKSNLNISARQPGLVTGGVLREYQLTGVEWLVSLYDNGLNGILADEMGLGKTLQTIAFLAYLWEREIYGPFLIVAPLSTLANWISEIHRFTPTLPCVLYHGTPEQRSHIRSRRLKKLDHTFPIVVTSYEIVMNDRKYLQKFAWKYIIVDEGHRIKNLNCKLIRELKSYQSANRLLLTGTPLQNNLAELWSLLNFLLPDIFDDLDSFQDWFDFSALHEQDGENRILAKEQSNEIISNLHKILRPFLLRRLKSDVEYDLPKKKEYLLYAPLTLQQKEIYDAILSRKIRPYLLAKRLSRENENIPEYMEDEESMMVSPSEAERGDANQDEDSAESKKRLRGLPRKKYREVSDSEFFESLEADKKPEEDKELALKNAIKVEKEEKTKRAVKSINCMSLQNAMMQLRKVCNHPYLFDWPVDPSTDMPIISNDLIATSGKMMLLEKLLTALFEHDHKVLVFSQFTTMLDIIEDWATTFKGWKLCRIDGGVSQDDRRQQIQEFNTNPEIKLFILSTRAGGLGINLTGADTVIIYDSDWNPQMDLQAQDRVHRIGQTKPVIIYRLVTGNTIEGKLIEKATAKRKLEKLVIHKGKFKLPTSRETPMASLAELAEILASEDTEKVQMAQHGDEIIPRADLVRLMDRSEEAFAKVGTAAAQEEKGAIFKVISEIRDQKNDALAQISAEEQINNMELDESKV</sequence>
<dbReference type="GO" id="GO:0051301">
    <property type="term" value="P:cell division"/>
    <property type="evidence" value="ECO:0007669"/>
    <property type="project" value="UniProtKB-KW"/>
</dbReference>
<evidence type="ECO:0000256" key="16">
    <source>
        <dbReference type="ARBA" id="ARBA00053349"/>
    </source>
</evidence>
<feature type="region of interest" description="Disordered" evidence="18">
    <location>
        <begin position="541"/>
        <end position="573"/>
    </location>
</feature>
<protein>
    <recommendedName>
        <fullName evidence="17">Proliferation-associated SNF2-like protein</fullName>
    </recommendedName>
</protein>
<feature type="domain" description="Helicase ATP-binding" evidence="19">
    <location>
        <begin position="268"/>
        <end position="434"/>
    </location>
</feature>
<dbReference type="InterPro" id="IPR049730">
    <property type="entry name" value="SNF2/RAD54-like_C"/>
</dbReference>
<dbReference type="Gene3D" id="3.40.50.10810">
    <property type="entry name" value="Tandem AAA-ATPase domain"/>
    <property type="match status" value="1"/>
</dbReference>
<dbReference type="GO" id="GO:0005524">
    <property type="term" value="F:ATP binding"/>
    <property type="evidence" value="ECO:0007669"/>
    <property type="project" value="UniProtKB-KW"/>
</dbReference>
<keyword evidence="22" id="KW-1185">Reference proteome</keyword>
<evidence type="ECO:0000313" key="21">
    <source>
        <dbReference type="EMBL" id="CAG8498707.1"/>
    </source>
</evidence>
<keyword evidence="3" id="KW-0217">Developmental protein</keyword>
<dbReference type="OrthoDB" id="5857104at2759"/>
<dbReference type="GO" id="GO:0044027">
    <property type="term" value="P:negative regulation of gene expression via chromosomal CpG island methylation"/>
    <property type="evidence" value="ECO:0007669"/>
    <property type="project" value="TreeGrafter"/>
</dbReference>
<evidence type="ECO:0000256" key="12">
    <source>
        <dbReference type="ARBA" id="ARBA00023054"/>
    </source>
</evidence>
<dbReference type="GO" id="GO:0016787">
    <property type="term" value="F:hydrolase activity"/>
    <property type="evidence" value="ECO:0007669"/>
    <property type="project" value="UniProtKB-KW"/>
</dbReference>
<feature type="compositionally biased region" description="Basic residues" evidence="18">
    <location>
        <begin position="173"/>
        <end position="185"/>
    </location>
</feature>
<dbReference type="GO" id="GO:0005634">
    <property type="term" value="C:nucleus"/>
    <property type="evidence" value="ECO:0007669"/>
    <property type="project" value="UniProtKB-SubCell"/>
</dbReference>
<dbReference type="GO" id="GO:0003682">
    <property type="term" value="F:chromatin binding"/>
    <property type="evidence" value="ECO:0007669"/>
    <property type="project" value="TreeGrafter"/>
</dbReference>
<keyword evidence="4" id="KW-0597">Phosphoprotein</keyword>
<dbReference type="Gene3D" id="3.40.50.300">
    <property type="entry name" value="P-loop containing nucleotide triphosphate hydrolases"/>
    <property type="match status" value="1"/>
</dbReference>
<comment type="similarity">
    <text evidence="2">Belongs to the SNF2/RAD54 helicase family.</text>
</comment>
<keyword evidence="15" id="KW-0131">Cell cycle</keyword>
<evidence type="ECO:0000256" key="5">
    <source>
        <dbReference type="ARBA" id="ARBA00022618"/>
    </source>
</evidence>
<evidence type="ECO:0000256" key="9">
    <source>
        <dbReference type="ARBA" id="ARBA00022806"/>
    </source>
</evidence>
<evidence type="ECO:0000256" key="17">
    <source>
        <dbReference type="ARBA" id="ARBA00081399"/>
    </source>
</evidence>
<feature type="domain" description="Helicase C-terminal" evidence="20">
    <location>
        <begin position="673"/>
        <end position="833"/>
    </location>
</feature>
<dbReference type="SUPFAM" id="SSF52540">
    <property type="entry name" value="P-loop containing nucleoside triphosphate hydrolases"/>
    <property type="match status" value="2"/>
</dbReference>
<comment type="function">
    <text evidence="16">Plays an essential role in normal development and survival. Involved in regulation of the expansion or survival of lymphoid cells. Required for de novo or maintenance DNA methylation. May control silencing of the imprinted CDKN1C gene through DNA methylation. May play a role in formation and organization of heterochromatin, implying a functional role in the regulation of transcription and mitosis.</text>
</comment>
<evidence type="ECO:0000256" key="18">
    <source>
        <dbReference type="SAM" id="MobiDB-lite"/>
    </source>
</evidence>
<evidence type="ECO:0000256" key="15">
    <source>
        <dbReference type="ARBA" id="ARBA00023306"/>
    </source>
</evidence>
<dbReference type="GO" id="GO:0006346">
    <property type="term" value="P:DNA methylation-dependent constitutive heterochromatin formation"/>
    <property type="evidence" value="ECO:0007669"/>
    <property type="project" value="TreeGrafter"/>
</dbReference>
<dbReference type="AlphaFoldDB" id="A0A9N9EZ18"/>
<evidence type="ECO:0000256" key="2">
    <source>
        <dbReference type="ARBA" id="ARBA00007025"/>
    </source>
</evidence>
<evidence type="ECO:0000256" key="14">
    <source>
        <dbReference type="ARBA" id="ARBA00023242"/>
    </source>
</evidence>
<evidence type="ECO:0000313" key="22">
    <source>
        <dbReference type="Proteomes" id="UP000789342"/>
    </source>
</evidence>
<dbReference type="InterPro" id="IPR038718">
    <property type="entry name" value="SNF2-like_sf"/>
</dbReference>
<dbReference type="GO" id="GO:0031508">
    <property type="term" value="P:pericentric heterochromatin formation"/>
    <property type="evidence" value="ECO:0007669"/>
    <property type="project" value="TreeGrafter"/>
</dbReference>
<evidence type="ECO:0000256" key="4">
    <source>
        <dbReference type="ARBA" id="ARBA00022553"/>
    </source>
</evidence>
<dbReference type="PROSITE" id="PS51192">
    <property type="entry name" value="HELICASE_ATP_BIND_1"/>
    <property type="match status" value="1"/>
</dbReference>
<evidence type="ECO:0000256" key="6">
    <source>
        <dbReference type="ARBA" id="ARBA00022741"/>
    </source>
</evidence>
<dbReference type="FunFam" id="3.40.50.10810:FF:000015">
    <property type="entry name" value="lymphoid-specific helicase isoform X1"/>
    <property type="match status" value="1"/>
</dbReference>
<evidence type="ECO:0000256" key="1">
    <source>
        <dbReference type="ARBA" id="ARBA00004123"/>
    </source>
</evidence>
<proteinExistence type="inferred from homology"/>
<gene>
    <name evidence="21" type="ORF">AMORRO_LOCUS3143</name>
</gene>
<keyword evidence="12" id="KW-0175">Coiled coil</keyword>
<evidence type="ECO:0000259" key="20">
    <source>
        <dbReference type="PROSITE" id="PS51194"/>
    </source>
</evidence>
<dbReference type="PANTHER" id="PTHR47161">
    <property type="entry name" value="LYMPHOID-SPECIFIC HELICASE"/>
    <property type="match status" value="1"/>
</dbReference>
<evidence type="ECO:0000256" key="13">
    <source>
        <dbReference type="ARBA" id="ARBA00023163"/>
    </source>
</evidence>
<evidence type="ECO:0000256" key="11">
    <source>
        <dbReference type="ARBA" id="ARBA00023015"/>
    </source>
</evidence>
<organism evidence="21 22">
    <name type="scientific">Acaulospora morrowiae</name>
    <dbReference type="NCBI Taxonomy" id="94023"/>
    <lineage>
        <taxon>Eukaryota</taxon>
        <taxon>Fungi</taxon>
        <taxon>Fungi incertae sedis</taxon>
        <taxon>Mucoromycota</taxon>
        <taxon>Glomeromycotina</taxon>
        <taxon>Glomeromycetes</taxon>
        <taxon>Diversisporales</taxon>
        <taxon>Acaulosporaceae</taxon>
        <taxon>Acaulospora</taxon>
    </lineage>
</organism>
<keyword evidence="7" id="KW-0498">Mitosis</keyword>
<dbReference type="Pfam" id="PF00271">
    <property type="entry name" value="Helicase_C"/>
    <property type="match status" value="1"/>
</dbReference>
<keyword evidence="8" id="KW-0378">Hydrolase</keyword>
<keyword evidence="6" id="KW-0547">Nucleotide-binding</keyword>
<dbReference type="Proteomes" id="UP000789342">
    <property type="component" value="Unassembled WGS sequence"/>
</dbReference>
<feature type="compositionally biased region" description="Polar residues" evidence="18">
    <location>
        <begin position="42"/>
        <end position="52"/>
    </location>
</feature>
<dbReference type="SMART" id="SM00490">
    <property type="entry name" value="HELICc"/>
    <property type="match status" value="1"/>
</dbReference>
<dbReference type="InterPro" id="IPR001650">
    <property type="entry name" value="Helicase_C-like"/>
</dbReference>
<feature type="non-terminal residue" evidence="21">
    <location>
        <position position="1"/>
    </location>
</feature>
<accession>A0A9N9EZ18</accession>
<evidence type="ECO:0000256" key="8">
    <source>
        <dbReference type="ARBA" id="ARBA00022801"/>
    </source>
</evidence>
<keyword evidence="11" id="KW-0805">Transcription regulation</keyword>
<dbReference type="Pfam" id="PF00176">
    <property type="entry name" value="SNF2-rel_dom"/>
    <property type="match status" value="1"/>
</dbReference>
<keyword evidence="13" id="KW-0804">Transcription</keyword>
<keyword evidence="5" id="KW-0132">Cell division</keyword>
<evidence type="ECO:0000256" key="10">
    <source>
        <dbReference type="ARBA" id="ARBA00022840"/>
    </source>
</evidence>
<dbReference type="FunFam" id="3.40.50.300:FF:000577">
    <property type="entry name" value="lymphoid-specific helicase isoform X1"/>
    <property type="match status" value="1"/>
</dbReference>
<feature type="region of interest" description="Disordered" evidence="18">
    <location>
        <begin position="35"/>
        <end position="60"/>
    </location>
</feature>